<comment type="similarity">
    <text evidence="2 4">Belongs to the trehalose phosphatase family.</text>
</comment>
<dbReference type="KEGG" id="dtx:ATSB10_22330"/>
<dbReference type="PATRIC" id="fig|445710.3.peg.2230"/>
<dbReference type="RefSeq" id="WP_063672748.1">
    <property type="nucleotide sequence ID" value="NZ_CP014841.1"/>
</dbReference>
<dbReference type="InterPro" id="IPR023214">
    <property type="entry name" value="HAD_sf"/>
</dbReference>
<dbReference type="InterPro" id="IPR006379">
    <property type="entry name" value="HAD-SF_hydro_IIB"/>
</dbReference>
<dbReference type="EMBL" id="CP014841">
    <property type="protein sequence ID" value="AND69687.1"/>
    <property type="molecule type" value="Genomic_DNA"/>
</dbReference>
<dbReference type="Pfam" id="PF02358">
    <property type="entry name" value="Trehalose_PPase"/>
    <property type="match status" value="1"/>
</dbReference>
<dbReference type="PANTHER" id="PTHR43768:SF3">
    <property type="entry name" value="TREHALOSE 6-PHOSPHATE PHOSPHATASE"/>
    <property type="match status" value="1"/>
</dbReference>
<keyword evidence="3 4" id="KW-0378">Hydrolase</keyword>
<dbReference type="UniPathway" id="UPA00299"/>
<evidence type="ECO:0000256" key="4">
    <source>
        <dbReference type="RuleBase" id="RU361117"/>
    </source>
</evidence>
<dbReference type="Gene3D" id="3.30.70.1020">
    <property type="entry name" value="Trehalose-6-phosphate phosphatase related protein, domain 2"/>
    <property type="match status" value="1"/>
</dbReference>
<dbReference type="PANTHER" id="PTHR43768">
    <property type="entry name" value="TREHALOSE 6-PHOSPHATE PHOSPHATASE"/>
    <property type="match status" value="1"/>
</dbReference>
<comment type="pathway">
    <text evidence="1 4">Glycan biosynthesis; trehalose biosynthesis.</text>
</comment>
<comment type="cofactor">
    <cofactor evidence="4">
        <name>Mg(2+)</name>
        <dbReference type="ChEBI" id="CHEBI:18420"/>
    </cofactor>
</comment>
<dbReference type="Gene3D" id="3.40.50.1000">
    <property type="entry name" value="HAD superfamily/HAD-like"/>
    <property type="match status" value="1"/>
</dbReference>
<evidence type="ECO:0000313" key="6">
    <source>
        <dbReference type="Proteomes" id="UP000077255"/>
    </source>
</evidence>
<evidence type="ECO:0000256" key="1">
    <source>
        <dbReference type="ARBA" id="ARBA00005199"/>
    </source>
</evidence>
<evidence type="ECO:0000313" key="5">
    <source>
        <dbReference type="EMBL" id="AND69687.1"/>
    </source>
</evidence>
<protein>
    <recommendedName>
        <fullName evidence="4">Trehalose 6-phosphate phosphatase</fullName>
        <ecNumber evidence="4">3.1.3.12</ecNumber>
    </recommendedName>
</protein>
<dbReference type="EC" id="3.1.3.12" evidence="4"/>
<keyword evidence="4" id="KW-0460">Magnesium</keyword>
<organism evidence="5 6">
    <name type="scientific">Dyella thiooxydans</name>
    <dbReference type="NCBI Taxonomy" id="445710"/>
    <lineage>
        <taxon>Bacteria</taxon>
        <taxon>Pseudomonadati</taxon>
        <taxon>Pseudomonadota</taxon>
        <taxon>Gammaproteobacteria</taxon>
        <taxon>Lysobacterales</taxon>
        <taxon>Rhodanobacteraceae</taxon>
        <taxon>Dyella</taxon>
    </lineage>
</organism>
<dbReference type="InterPro" id="IPR044651">
    <property type="entry name" value="OTSB-like"/>
</dbReference>
<dbReference type="NCBIfam" id="TIGR01484">
    <property type="entry name" value="HAD-SF-IIB"/>
    <property type="match status" value="1"/>
</dbReference>
<reference evidence="5 6" key="1">
    <citation type="submission" date="2016-02" db="EMBL/GenBank/DDBJ databases">
        <title>Complete genome sequencing and analysis of ATSB10, Dyella thiooxydans isolated from rhizosphere soil of sunflower (Helianthus annuus L.).</title>
        <authorList>
            <person name="Lee Y."/>
            <person name="Hwangbo K."/>
            <person name="Chung H."/>
            <person name="Yoo J."/>
            <person name="Kim K.Y."/>
            <person name="Sa T.M."/>
            <person name="Um Y."/>
            <person name="Madhaiyan M."/>
        </authorList>
    </citation>
    <scope>NUCLEOTIDE SEQUENCE [LARGE SCALE GENOMIC DNA]</scope>
    <source>
        <strain evidence="5 6">ATSB10</strain>
    </source>
</reference>
<accession>A0A160N2B4</accession>
<evidence type="ECO:0000256" key="2">
    <source>
        <dbReference type="ARBA" id="ARBA00008770"/>
    </source>
</evidence>
<dbReference type="InterPro" id="IPR003337">
    <property type="entry name" value="Trehalose_PPase"/>
</dbReference>
<dbReference type="GO" id="GO:0005992">
    <property type="term" value="P:trehalose biosynthetic process"/>
    <property type="evidence" value="ECO:0007669"/>
    <property type="project" value="UniProtKB-UniPathway"/>
</dbReference>
<sequence length="273" mass="29459">MSAGLPPSDLPTPPMPTMGERWALFLDVDGTLLEFHDDPAAVAVETGLSRRLQAAHRAVHGALALISGRALADLDRLFNQPWAAAGLHGLQLRHADGSRRDLPVDPAARELLRRRARQLVRTLDGVQLEDKGAAIALHCRRQPDRYDTLLAAAAELADSLEGYELQAGNLVTEIKPEGMDKGRAVSELLERPPFCGRRPVYLGDDLTDEHAFEVVGRRGGLAIRVGNRTPTAARFTLPSPAAVQHWLSCVLDAIQQGAPSHALRPEGDSSGPS</sequence>
<name>A0A160N2B4_9GAMM</name>
<dbReference type="GO" id="GO:0004805">
    <property type="term" value="F:trehalose-phosphatase activity"/>
    <property type="evidence" value="ECO:0007669"/>
    <property type="project" value="UniProtKB-EC"/>
</dbReference>
<dbReference type="AlphaFoldDB" id="A0A160N2B4"/>
<dbReference type="Proteomes" id="UP000077255">
    <property type="component" value="Chromosome"/>
</dbReference>
<gene>
    <name evidence="5" type="ORF">ATSB10_22330</name>
</gene>
<comment type="function">
    <text evidence="4">Removes the phosphate from trehalose 6-phosphate to produce free trehalose.</text>
</comment>
<keyword evidence="4" id="KW-0479">Metal-binding</keyword>
<proteinExistence type="inferred from homology"/>
<dbReference type="STRING" id="445710.ATSB10_22330"/>
<comment type="catalytic activity">
    <reaction evidence="4">
        <text>alpha,alpha-trehalose 6-phosphate + H2O = alpha,alpha-trehalose + phosphate</text>
        <dbReference type="Rhea" id="RHEA:23420"/>
        <dbReference type="ChEBI" id="CHEBI:15377"/>
        <dbReference type="ChEBI" id="CHEBI:16551"/>
        <dbReference type="ChEBI" id="CHEBI:43474"/>
        <dbReference type="ChEBI" id="CHEBI:58429"/>
        <dbReference type="EC" id="3.1.3.12"/>
    </reaction>
</comment>
<dbReference type="OrthoDB" id="9814913at2"/>
<dbReference type="InterPro" id="IPR036412">
    <property type="entry name" value="HAD-like_sf"/>
</dbReference>
<evidence type="ECO:0000256" key="3">
    <source>
        <dbReference type="ARBA" id="ARBA00022801"/>
    </source>
</evidence>
<keyword evidence="6" id="KW-1185">Reference proteome</keyword>
<dbReference type="SUPFAM" id="SSF56784">
    <property type="entry name" value="HAD-like"/>
    <property type="match status" value="1"/>
</dbReference>
<dbReference type="NCBIfam" id="TIGR00685">
    <property type="entry name" value="T6PP"/>
    <property type="match status" value="1"/>
</dbReference>
<dbReference type="GO" id="GO:0000287">
    <property type="term" value="F:magnesium ion binding"/>
    <property type="evidence" value="ECO:0007669"/>
    <property type="project" value="UniProtKB-ARBA"/>
</dbReference>